<name>A0A7J7C438_TRIWF</name>
<dbReference type="InterPro" id="IPR032710">
    <property type="entry name" value="NTF2-like_dom_sf"/>
</dbReference>
<dbReference type="EMBL" id="JAAARO010000021">
    <property type="protein sequence ID" value="KAF5728868.1"/>
    <property type="molecule type" value="Genomic_DNA"/>
</dbReference>
<sequence length="278" mass="31931">MHVEVIVILSSIPMASIYFPSALYTKYKISKSPKLISQARFSCDPSKRLQKYTTKTACVNNGDSKVKSPFLNQSLILNNFYPKRKGSLLAPVHAESSGSGEEDRRALDAVLKLYTAIKNRNTHELSDIISDECRCVCNFFSCFQPLHGKKQVLGFFTHLMEWLGQHVEFVVQPTLHDGLNVGVHWKLEWSKTHMPLGKGFSFYILQNYQGRLLVRNVEMFMEPLLHIEPLRLKIMSHLMNVMSIFPRPKGRMKKKASQILLALLFMAVMGLFTIFWLY</sequence>
<evidence type="ECO:0000313" key="3">
    <source>
        <dbReference type="Proteomes" id="UP000593562"/>
    </source>
</evidence>
<comment type="caution">
    <text evidence="2">The sequence shown here is derived from an EMBL/GenBank/DDBJ whole genome shotgun (WGS) entry which is preliminary data.</text>
</comment>
<dbReference type="AlphaFoldDB" id="A0A7J7C438"/>
<protein>
    <recommendedName>
        <fullName evidence="4">Nuclear transport factor 2 family protein</fullName>
    </recommendedName>
</protein>
<organism evidence="2 3">
    <name type="scientific">Tripterygium wilfordii</name>
    <name type="common">Thunder God vine</name>
    <dbReference type="NCBI Taxonomy" id="458696"/>
    <lineage>
        <taxon>Eukaryota</taxon>
        <taxon>Viridiplantae</taxon>
        <taxon>Streptophyta</taxon>
        <taxon>Embryophyta</taxon>
        <taxon>Tracheophyta</taxon>
        <taxon>Spermatophyta</taxon>
        <taxon>Magnoliopsida</taxon>
        <taxon>eudicotyledons</taxon>
        <taxon>Gunneridae</taxon>
        <taxon>Pentapetalae</taxon>
        <taxon>rosids</taxon>
        <taxon>fabids</taxon>
        <taxon>Celastrales</taxon>
        <taxon>Celastraceae</taxon>
        <taxon>Tripterygium</taxon>
    </lineage>
</organism>
<keyword evidence="1" id="KW-0812">Transmembrane</keyword>
<dbReference type="Proteomes" id="UP000593562">
    <property type="component" value="Unassembled WGS sequence"/>
</dbReference>
<dbReference type="PANTHER" id="PTHR33698:SF6">
    <property type="entry name" value="TRANSMEMBRANE PROTEIN"/>
    <property type="match status" value="1"/>
</dbReference>
<keyword evidence="1" id="KW-0472">Membrane</keyword>
<evidence type="ECO:0000313" key="2">
    <source>
        <dbReference type="EMBL" id="KAF5728868.1"/>
    </source>
</evidence>
<accession>A0A7J7C438</accession>
<proteinExistence type="predicted"/>
<dbReference type="InParanoid" id="A0A7J7C438"/>
<dbReference type="PANTHER" id="PTHR33698">
    <property type="entry name" value="NUCLEAR TRANSPORT FACTOR 2 (NTF2)-LIKE PROTEIN"/>
    <property type="match status" value="1"/>
</dbReference>
<feature type="transmembrane region" description="Helical" evidence="1">
    <location>
        <begin position="259"/>
        <end position="277"/>
    </location>
</feature>
<keyword evidence="3" id="KW-1185">Reference proteome</keyword>
<reference evidence="2 3" key="1">
    <citation type="journal article" date="2020" name="Nat. Commun.">
        <title>Genome of Tripterygium wilfordii and identification of cytochrome P450 involved in triptolide biosynthesis.</title>
        <authorList>
            <person name="Tu L."/>
            <person name="Su P."/>
            <person name="Zhang Z."/>
            <person name="Gao L."/>
            <person name="Wang J."/>
            <person name="Hu T."/>
            <person name="Zhou J."/>
            <person name="Zhang Y."/>
            <person name="Zhao Y."/>
            <person name="Liu Y."/>
            <person name="Song Y."/>
            <person name="Tong Y."/>
            <person name="Lu Y."/>
            <person name="Yang J."/>
            <person name="Xu C."/>
            <person name="Jia M."/>
            <person name="Peters R.J."/>
            <person name="Huang L."/>
            <person name="Gao W."/>
        </authorList>
    </citation>
    <scope>NUCLEOTIDE SEQUENCE [LARGE SCALE GENOMIC DNA]</scope>
    <source>
        <strain evidence="3">cv. XIE 37</strain>
        <tissue evidence="2">Leaf</tissue>
    </source>
</reference>
<evidence type="ECO:0008006" key="4">
    <source>
        <dbReference type="Google" id="ProtNLM"/>
    </source>
</evidence>
<keyword evidence="1" id="KW-1133">Transmembrane helix</keyword>
<evidence type="ECO:0000256" key="1">
    <source>
        <dbReference type="SAM" id="Phobius"/>
    </source>
</evidence>
<feature type="transmembrane region" description="Helical" evidence="1">
    <location>
        <begin position="6"/>
        <end position="25"/>
    </location>
</feature>
<dbReference type="SUPFAM" id="SSF54427">
    <property type="entry name" value="NTF2-like"/>
    <property type="match status" value="1"/>
</dbReference>
<gene>
    <name evidence="2" type="ORF">HS088_TW21G01022</name>
</gene>